<evidence type="ECO:0000313" key="2">
    <source>
        <dbReference type="EMBL" id="CAF0793916.1"/>
    </source>
</evidence>
<dbReference type="Gene3D" id="3.40.30.110">
    <property type="match status" value="2"/>
</dbReference>
<dbReference type="Proteomes" id="UP000663828">
    <property type="component" value="Unassembled WGS sequence"/>
</dbReference>
<gene>
    <name evidence="3" type="ORF">EDS130_LOCUS16492</name>
    <name evidence="2" type="ORF">XAT740_LOCUS2626</name>
</gene>
<accession>A0A813S2L2</accession>
<dbReference type="CDD" id="cd00570">
    <property type="entry name" value="GST_N_family"/>
    <property type="match status" value="1"/>
</dbReference>
<dbReference type="EMBL" id="CAJNOR010000093">
    <property type="protein sequence ID" value="CAF0793916.1"/>
    <property type="molecule type" value="Genomic_DNA"/>
</dbReference>
<evidence type="ECO:0000313" key="4">
    <source>
        <dbReference type="Proteomes" id="UP000663828"/>
    </source>
</evidence>
<dbReference type="OrthoDB" id="202840at2759"/>
<dbReference type="Pfam" id="PF13410">
    <property type="entry name" value="GST_C_2"/>
    <property type="match status" value="1"/>
</dbReference>
<dbReference type="InterPro" id="IPR004045">
    <property type="entry name" value="Glutathione_S-Trfase_N"/>
</dbReference>
<dbReference type="InterPro" id="IPR036249">
    <property type="entry name" value="Thioredoxin-like_sf"/>
</dbReference>
<dbReference type="EMBL" id="CAJNOJ010000072">
    <property type="protein sequence ID" value="CAF1032632.1"/>
    <property type="molecule type" value="Genomic_DNA"/>
</dbReference>
<dbReference type="Pfam" id="PF13417">
    <property type="entry name" value="GST_N_3"/>
    <property type="match status" value="1"/>
</dbReference>
<dbReference type="AlphaFoldDB" id="A0A813S2L2"/>
<comment type="caution">
    <text evidence="2">The sequence shown here is derived from an EMBL/GenBank/DDBJ whole genome shotgun (WGS) entry which is preliminary data.</text>
</comment>
<proteinExistence type="predicted"/>
<feature type="domain" description="GST N-terminal" evidence="1">
    <location>
        <begin position="7"/>
        <end position="66"/>
    </location>
</feature>
<dbReference type="Proteomes" id="UP000663852">
    <property type="component" value="Unassembled WGS sequence"/>
</dbReference>
<evidence type="ECO:0000313" key="3">
    <source>
        <dbReference type="EMBL" id="CAF1032632.1"/>
    </source>
</evidence>
<dbReference type="SUPFAM" id="SSF52833">
    <property type="entry name" value="Thioredoxin-like"/>
    <property type="match status" value="1"/>
</dbReference>
<name>A0A813S2L2_ADIRI</name>
<organism evidence="2 4">
    <name type="scientific">Adineta ricciae</name>
    <name type="common">Rotifer</name>
    <dbReference type="NCBI Taxonomy" id="249248"/>
    <lineage>
        <taxon>Eukaryota</taxon>
        <taxon>Metazoa</taxon>
        <taxon>Spiralia</taxon>
        <taxon>Gnathifera</taxon>
        <taxon>Rotifera</taxon>
        <taxon>Eurotatoria</taxon>
        <taxon>Bdelloidea</taxon>
        <taxon>Adinetida</taxon>
        <taxon>Adinetidae</taxon>
        <taxon>Adineta</taxon>
    </lineage>
</organism>
<dbReference type="Gene3D" id="1.20.1050.10">
    <property type="match status" value="1"/>
</dbReference>
<keyword evidence="4" id="KW-1185">Reference proteome</keyword>
<protein>
    <recommendedName>
        <fullName evidence="1">GST N-terminal domain-containing protein</fullName>
    </recommendedName>
</protein>
<evidence type="ECO:0000259" key="1">
    <source>
        <dbReference type="Pfam" id="PF13417"/>
    </source>
</evidence>
<reference evidence="2" key="1">
    <citation type="submission" date="2021-02" db="EMBL/GenBank/DDBJ databases">
        <authorList>
            <person name="Nowell W R."/>
        </authorList>
    </citation>
    <scope>NUCLEOTIDE SEQUENCE</scope>
</reference>
<sequence>MSEELILHHYESSPFGEKIRLALGLKNLHWRSVINSVVPPRPFLTPLTGGYRRIPVLQIGADIYCDKLPKEFIDDRKRFAPGFELNKETSGANLSLHVQHINAHLVWLIDMLADGRPFLLGEPSALDVTAYHTLWFVKRNCGEGAKILLPNLYQPGVLFSWFERVAAFGHGTRETLTQEQALEIAKQATPVEPNYISQNIDNEWEIGEKLRVVPDDTGRVPVEGTLVAVDRHEIVLRISDEQTGDINVHFPRAGFEVTRA</sequence>